<evidence type="ECO:0000313" key="12">
    <source>
        <dbReference type="Proteomes" id="UP000887572"/>
    </source>
</evidence>
<evidence type="ECO:0000256" key="6">
    <source>
        <dbReference type="ARBA" id="ARBA00023015"/>
    </source>
</evidence>
<dbReference type="GO" id="GO:0006357">
    <property type="term" value="P:regulation of transcription by RNA polymerase II"/>
    <property type="evidence" value="ECO:0007669"/>
    <property type="project" value="UniProtKB-ARBA"/>
</dbReference>
<dbReference type="FunFam" id="3.30.50.10:FF:000006">
    <property type="entry name" value="Nuclear receptor subfamily 5 group A member"/>
    <property type="match status" value="1"/>
</dbReference>
<dbReference type="CDD" id="cd07164">
    <property type="entry name" value="NR_DBD_PNR_like_1"/>
    <property type="match status" value="1"/>
</dbReference>
<dbReference type="GO" id="GO:0003700">
    <property type="term" value="F:DNA-binding transcription factor activity"/>
    <property type="evidence" value="ECO:0007669"/>
    <property type="project" value="InterPro"/>
</dbReference>
<comment type="subcellular location">
    <subcellularLocation>
        <location evidence="1">Nucleus</location>
    </subcellularLocation>
</comment>
<keyword evidence="12" id="KW-1185">Reference proteome</keyword>
<sequence>MRLNNTELLCLVCGDRASGRHYGVLSCDGCRGFFKRSIRRNLDYKCKEADECVVDLARRNQCQACRFRKCLAVQMNRNAVQNERSALPKVPSYEYDEPSAAPSSRGFPIIRRSAAVPYSMVVAPSLFFPTAPQHRSPQQTTSMEAQLPALPPKVEDKAHQSSAVRFKIGFNIDELLPSSSPPAPLCLASSQRSFAYLSTLIASMRNSQPICSNVPSKQYLQCSLDDGWHRLFIAHLPQLSTQIALPNSKNAPFVLLCQRMDQIRMNPLEQWLFGCAALFHQKQQTLSDEVEMRALTALVECCLWAQLSAQQPNFCGSASLLRLARLIALLLRVCAVEADFVRGHFFPEHSVEQIRALWR</sequence>
<evidence type="ECO:0000259" key="11">
    <source>
        <dbReference type="PROSITE" id="PS51030"/>
    </source>
</evidence>
<keyword evidence="8" id="KW-0804">Transcription</keyword>
<dbReference type="PRINTS" id="PR00047">
    <property type="entry name" value="STROIDFINGER"/>
</dbReference>
<keyword evidence="10" id="KW-0539">Nucleus</keyword>
<keyword evidence="9" id="KW-0675">Receptor</keyword>
<evidence type="ECO:0000256" key="5">
    <source>
        <dbReference type="ARBA" id="ARBA00022833"/>
    </source>
</evidence>
<dbReference type="PANTHER" id="PTHR24083">
    <property type="entry name" value="NUCLEAR HORMONE RECEPTOR"/>
    <property type="match status" value="1"/>
</dbReference>
<dbReference type="InterPro" id="IPR013088">
    <property type="entry name" value="Znf_NHR/GATA"/>
</dbReference>
<evidence type="ECO:0000256" key="4">
    <source>
        <dbReference type="ARBA" id="ARBA00022771"/>
    </source>
</evidence>
<dbReference type="PROSITE" id="PS00031">
    <property type="entry name" value="NUCLEAR_REC_DBD_1"/>
    <property type="match status" value="1"/>
</dbReference>
<evidence type="ECO:0000256" key="10">
    <source>
        <dbReference type="ARBA" id="ARBA00023242"/>
    </source>
</evidence>
<dbReference type="Proteomes" id="UP000887572">
    <property type="component" value="Unplaced"/>
</dbReference>
<keyword evidence="5" id="KW-0862">Zinc</keyword>
<dbReference type="SUPFAM" id="SSF57716">
    <property type="entry name" value="Glucocorticoid receptor-like (DNA-binding domain)"/>
    <property type="match status" value="1"/>
</dbReference>
<keyword evidence="7" id="KW-0238">DNA-binding</keyword>
<dbReference type="Pfam" id="PF00105">
    <property type="entry name" value="zf-C4"/>
    <property type="match status" value="1"/>
</dbReference>
<evidence type="ECO:0000256" key="3">
    <source>
        <dbReference type="ARBA" id="ARBA00022723"/>
    </source>
</evidence>
<evidence type="ECO:0000256" key="2">
    <source>
        <dbReference type="ARBA" id="ARBA00005993"/>
    </source>
</evidence>
<dbReference type="InterPro" id="IPR050274">
    <property type="entry name" value="Nuclear_hormone_rcpt_NR2"/>
</dbReference>
<name>A0A914HDU7_GLORO</name>
<dbReference type="InterPro" id="IPR001628">
    <property type="entry name" value="Znf_hrmn_rcpt"/>
</dbReference>
<feature type="domain" description="Nuclear receptor" evidence="11">
    <location>
        <begin position="7"/>
        <end position="82"/>
    </location>
</feature>
<evidence type="ECO:0000256" key="9">
    <source>
        <dbReference type="ARBA" id="ARBA00023170"/>
    </source>
</evidence>
<protein>
    <submittedName>
        <fullName evidence="13">Nuclear receptor domain-containing protein</fullName>
    </submittedName>
</protein>
<dbReference type="SMART" id="SM00399">
    <property type="entry name" value="ZnF_C4"/>
    <property type="match status" value="1"/>
</dbReference>
<dbReference type="PROSITE" id="PS51030">
    <property type="entry name" value="NUCLEAR_REC_DBD_2"/>
    <property type="match status" value="1"/>
</dbReference>
<evidence type="ECO:0000256" key="1">
    <source>
        <dbReference type="ARBA" id="ARBA00004123"/>
    </source>
</evidence>
<dbReference type="GO" id="GO:0008270">
    <property type="term" value="F:zinc ion binding"/>
    <property type="evidence" value="ECO:0007669"/>
    <property type="project" value="UniProtKB-KW"/>
</dbReference>
<dbReference type="GO" id="GO:0005634">
    <property type="term" value="C:nucleus"/>
    <property type="evidence" value="ECO:0007669"/>
    <property type="project" value="UniProtKB-SubCell"/>
</dbReference>
<keyword evidence="6" id="KW-0805">Transcription regulation</keyword>
<keyword evidence="3" id="KW-0479">Metal-binding</keyword>
<evidence type="ECO:0000256" key="8">
    <source>
        <dbReference type="ARBA" id="ARBA00023163"/>
    </source>
</evidence>
<proteinExistence type="inferred from homology"/>
<dbReference type="GO" id="GO:0043565">
    <property type="term" value="F:sequence-specific DNA binding"/>
    <property type="evidence" value="ECO:0007669"/>
    <property type="project" value="InterPro"/>
</dbReference>
<comment type="similarity">
    <text evidence="2">Belongs to the nuclear hormone receptor family.</text>
</comment>
<accession>A0A914HDU7</accession>
<dbReference type="WBParaSite" id="Gr19_v10_g1659.t1">
    <property type="protein sequence ID" value="Gr19_v10_g1659.t1"/>
    <property type="gene ID" value="Gr19_v10_g1659"/>
</dbReference>
<organism evidence="12 13">
    <name type="scientific">Globodera rostochiensis</name>
    <name type="common">Golden nematode worm</name>
    <name type="synonym">Heterodera rostochiensis</name>
    <dbReference type="NCBI Taxonomy" id="31243"/>
    <lineage>
        <taxon>Eukaryota</taxon>
        <taxon>Metazoa</taxon>
        <taxon>Ecdysozoa</taxon>
        <taxon>Nematoda</taxon>
        <taxon>Chromadorea</taxon>
        <taxon>Rhabditida</taxon>
        <taxon>Tylenchina</taxon>
        <taxon>Tylenchomorpha</taxon>
        <taxon>Tylenchoidea</taxon>
        <taxon>Heteroderidae</taxon>
        <taxon>Heteroderinae</taxon>
        <taxon>Globodera</taxon>
    </lineage>
</organism>
<evidence type="ECO:0000256" key="7">
    <source>
        <dbReference type="ARBA" id="ARBA00023125"/>
    </source>
</evidence>
<reference evidence="13" key="1">
    <citation type="submission" date="2022-11" db="UniProtKB">
        <authorList>
            <consortium name="WormBaseParasite"/>
        </authorList>
    </citation>
    <scope>IDENTIFICATION</scope>
</reference>
<dbReference type="AlphaFoldDB" id="A0A914HDU7"/>
<dbReference type="Gene3D" id="3.30.50.10">
    <property type="entry name" value="Erythroid Transcription Factor GATA-1, subunit A"/>
    <property type="match status" value="1"/>
</dbReference>
<evidence type="ECO:0000313" key="13">
    <source>
        <dbReference type="WBParaSite" id="Gr19_v10_g1659.t1"/>
    </source>
</evidence>
<keyword evidence="4" id="KW-0863">Zinc-finger</keyword>